<dbReference type="EMBL" id="AZBU02000003">
    <property type="protein sequence ID" value="TKR88965.1"/>
    <property type="molecule type" value="Genomic_DNA"/>
</dbReference>
<feature type="signal peptide" evidence="1">
    <location>
        <begin position="1"/>
        <end position="18"/>
    </location>
</feature>
<comment type="caution">
    <text evidence="2">The sequence shown here is derived from an EMBL/GenBank/DDBJ whole genome shotgun (WGS) entry which is preliminary data.</text>
</comment>
<dbReference type="Proteomes" id="UP000298663">
    <property type="component" value="Unassembled WGS sequence"/>
</dbReference>
<evidence type="ECO:0000313" key="3">
    <source>
        <dbReference type="Proteomes" id="UP000298663"/>
    </source>
</evidence>
<dbReference type="AlphaFoldDB" id="A0A4V6XWG0"/>
<proteinExistence type="predicted"/>
<accession>A0A4V6XWG0</accession>
<reference evidence="2 3" key="1">
    <citation type="journal article" date="2015" name="Genome Biol.">
        <title>Comparative genomics of Steinernema reveals deeply conserved gene regulatory networks.</title>
        <authorList>
            <person name="Dillman A.R."/>
            <person name="Macchietto M."/>
            <person name="Porter C.F."/>
            <person name="Rogers A."/>
            <person name="Williams B."/>
            <person name="Antoshechkin I."/>
            <person name="Lee M.M."/>
            <person name="Goodwin Z."/>
            <person name="Lu X."/>
            <person name="Lewis E.E."/>
            <person name="Goodrich-Blair H."/>
            <person name="Stock S.P."/>
            <person name="Adams B.J."/>
            <person name="Sternberg P.W."/>
            <person name="Mortazavi A."/>
        </authorList>
    </citation>
    <scope>NUCLEOTIDE SEQUENCE [LARGE SCALE GENOMIC DNA]</scope>
    <source>
        <strain evidence="2 3">ALL</strain>
    </source>
</reference>
<keyword evidence="3" id="KW-1185">Reference proteome</keyword>
<reference evidence="2 3" key="2">
    <citation type="journal article" date="2019" name="G3 (Bethesda)">
        <title>Hybrid Assembly of the Genome of the Entomopathogenic Nematode Steinernema carpocapsae Identifies the X-Chromosome.</title>
        <authorList>
            <person name="Serra L."/>
            <person name="Macchietto M."/>
            <person name="Macias-Munoz A."/>
            <person name="McGill C.J."/>
            <person name="Rodriguez I.M."/>
            <person name="Rodriguez B."/>
            <person name="Murad R."/>
            <person name="Mortazavi A."/>
        </authorList>
    </citation>
    <scope>NUCLEOTIDE SEQUENCE [LARGE SCALE GENOMIC DNA]</scope>
    <source>
        <strain evidence="2 3">ALL</strain>
    </source>
</reference>
<organism evidence="2 3">
    <name type="scientific">Steinernema carpocapsae</name>
    <name type="common">Entomopathogenic nematode</name>
    <dbReference type="NCBI Taxonomy" id="34508"/>
    <lineage>
        <taxon>Eukaryota</taxon>
        <taxon>Metazoa</taxon>
        <taxon>Ecdysozoa</taxon>
        <taxon>Nematoda</taxon>
        <taxon>Chromadorea</taxon>
        <taxon>Rhabditida</taxon>
        <taxon>Tylenchina</taxon>
        <taxon>Panagrolaimomorpha</taxon>
        <taxon>Strongyloidoidea</taxon>
        <taxon>Steinernematidae</taxon>
        <taxon>Steinernema</taxon>
    </lineage>
</organism>
<evidence type="ECO:0000313" key="2">
    <source>
        <dbReference type="EMBL" id="TKR88965.1"/>
    </source>
</evidence>
<feature type="chain" id="PRO_5020399323" evidence="1">
    <location>
        <begin position="19"/>
        <end position="439"/>
    </location>
</feature>
<sequence>MAAMQPSWLLLLFGSVLFSTCTRYSSKWLDPIQEPEELSRQENINNGPVAPHQENVDPLGLSKLTSNPLSDLQHVHDEPILGIRYADLTEDEKAAREVWTTLDKILGLVSKVFPQAEYLRKATSFILSNVLPQPDTVSNPTEEISYAMNSYLNATGNQNRKNIFMNTCERVTPCARLKLLSCSFCEDMIERRTYSVADVNINNARTYANKIAEELSKAYLKQQDVYFPTHLHNYVEPFIKSTIDKSWDAEKAAKTICEHIADKYSIRTTNEFRSDNFVCIALDNKFNLRKDDFLFLSKFSNRKPEKTLIHIPYDKQAFFIYKPSQSQPEYRKHLKFVESFKRHMAKKYNRKPLQYGRNVRTDFQRFLNETDQVHAFPMVLFVPVHDSQGVAQNIAVYGYKAAVNGNRYGMEWLAYDGEFCAWPDGCKIRKNQLQYLIGL</sequence>
<keyword evidence="1" id="KW-0732">Signal</keyword>
<name>A0A4V6XWG0_STECR</name>
<gene>
    <name evidence="2" type="ORF">L596_013130</name>
</gene>
<protein>
    <submittedName>
        <fullName evidence="2">Uncharacterized protein</fullName>
    </submittedName>
</protein>
<evidence type="ECO:0000256" key="1">
    <source>
        <dbReference type="SAM" id="SignalP"/>
    </source>
</evidence>